<sequence length="138" mass="14932">MAKSEIAILVILRIIGIGALFALPAVFFPYDWMNAIHGQLGLGTLPDAPIVSYLTRSLSALYFTLGIVTLYVSRDIRQNRGMVSMWAKMACVVGVLLTGIAIAAGMPKGWIFSEGPPAVLMGIIILWLQRISSEAPLE</sequence>
<dbReference type="AlphaFoldDB" id="A0A517ZVE3"/>
<reference evidence="2 3" key="1">
    <citation type="submission" date="2019-02" db="EMBL/GenBank/DDBJ databases">
        <title>Deep-cultivation of Planctomycetes and their phenomic and genomic characterization uncovers novel biology.</title>
        <authorList>
            <person name="Wiegand S."/>
            <person name="Jogler M."/>
            <person name="Boedeker C."/>
            <person name="Pinto D."/>
            <person name="Vollmers J."/>
            <person name="Rivas-Marin E."/>
            <person name="Kohn T."/>
            <person name="Peeters S.H."/>
            <person name="Heuer A."/>
            <person name="Rast P."/>
            <person name="Oberbeckmann S."/>
            <person name="Bunk B."/>
            <person name="Jeske O."/>
            <person name="Meyerdierks A."/>
            <person name="Storesund J.E."/>
            <person name="Kallscheuer N."/>
            <person name="Luecker S."/>
            <person name="Lage O.M."/>
            <person name="Pohl T."/>
            <person name="Merkel B.J."/>
            <person name="Hornburger P."/>
            <person name="Mueller R.-W."/>
            <person name="Bruemmer F."/>
            <person name="Labrenz M."/>
            <person name="Spormann A.M."/>
            <person name="Op den Camp H."/>
            <person name="Overmann J."/>
            <person name="Amann R."/>
            <person name="Jetten M.S.M."/>
            <person name="Mascher T."/>
            <person name="Medema M.H."/>
            <person name="Devos D.P."/>
            <person name="Kaster A.-K."/>
            <person name="Ovreas L."/>
            <person name="Rohde M."/>
            <person name="Galperin M.Y."/>
            <person name="Jogler C."/>
        </authorList>
    </citation>
    <scope>NUCLEOTIDE SEQUENCE [LARGE SCALE GENOMIC DNA]</scope>
    <source>
        <strain evidence="2 3">Mal52</strain>
    </source>
</reference>
<keyword evidence="1" id="KW-0812">Transmembrane</keyword>
<feature type="transmembrane region" description="Helical" evidence="1">
    <location>
        <begin position="50"/>
        <end position="73"/>
    </location>
</feature>
<evidence type="ECO:0000313" key="2">
    <source>
        <dbReference type="EMBL" id="QDU46452.1"/>
    </source>
</evidence>
<feature type="transmembrane region" description="Helical" evidence="1">
    <location>
        <begin position="7"/>
        <end position="30"/>
    </location>
</feature>
<evidence type="ECO:0000256" key="1">
    <source>
        <dbReference type="SAM" id="Phobius"/>
    </source>
</evidence>
<feature type="transmembrane region" description="Helical" evidence="1">
    <location>
        <begin position="85"/>
        <end position="104"/>
    </location>
</feature>
<evidence type="ECO:0000313" key="3">
    <source>
        <dbReference type="Proteomes" id="UP000319383"/>
    </source>
</evidence>
<dbReference type="EMBL" id="CP036276">
    <property type="protein sequence ID" value="QDU46452.1"/>
    <property type="molecule type" value="Genomic_DNA"/>
</dbReference>
<organism evidence="2 3">
    <name type="scientific">Symmachiella dynata</name>
    <dbReference type="NCBI Taxonomy" id="2527995"/>
    <lineage>
        <taxon>Bacteria</taxon>
        <taxon>Pseudomonadati</taxon>
        <taxon>Planctomycetota</taxon>
        <taxon>Planctomycetia</taxon>
        <taxon>Planctomycetales</taxon>
        <taxon>Planctomycetaceae</taxon>
        <taxon>Symmachiella</taxon>
    </lineage>
</organism>
<dbReference type="Proteomes" id="UP000319383">
    <property type="component" value="Chromosome"/>
</dbReference>
<protein>
    <recommendedName>
        <fullName evidence="4">DUF4345 domain-containing protein</fullName>
    </recommendedName>
</protein>
<gene>
    <name evidence="2" type="ORF">Mal52_49730</name>
</gene>
<keyword evidence="3" id="KW-1185">Reference proteome</keyword>
<dbReference type="OrthoDB" id="285245at2"/>
<evidence type="ECO:0008006" key="4">
    <source>
        <dbReference type="Google" id="ProtNLM"/>
    </source>
</evidence>
<name>A0A517ZVE3_9PLAN</name>
<accession>A0A517ZVE3</accession>
<proteinExistence type="predicted"/>
<keyword evidence="1" id="KW-1133">Transmembrane helix</keyword>
<feature type="transmembrane region" description="Helical" evidence="1">
    <location>
        <begin position="110"/>
        <end position="128"/>
    </location>
</feature>
<dbReference type="RefSeq" id="WP_145378961.1">
    <property type="nucleotide sequence ID" value="NZ_CP036270.1"/>
</dbReference>
<dbReference type="KEGG" id="sdyn:Mal52_49730"/>
<keyword evidence="1" id="KW-0472">Membrane</keyword>